<dbReference type="Proteomes" id="UP000323392">
    <property type="component" value="Unassembled WGS sequence"/>
</dbReference>
<dbReference type="AlphaFoldDB" id="A0A150FPM5"/>
<dbReference type="PRINTS" id="PR01039">
    <property type="entry name" value="TRNASYNTHTRP"/>
</dbReference>
<dbReference type="SUPFAM" id="SSF52374">
    <property type="entry name" value="Nucleotidylyl transferase"/>
    <property type="match status" value="1"/>
</dbReference>
<feature type="binding site" evidence="8">
    <location>
        <position position="136"/>
    </location>
    <ligand>
        <name>L-tryptophan</name>
        <dbReference type="ChEBI" id="CHEBI:57912"/>
    </ligand>
</feature>
<evidence type="ECO:0000256" key="4">
    <source>
        <dbReference type="ARBA" id="ARBA00022840"/>
    </source>
</evidence>
<evidence type="ECO:0000313" key="10">
    <source>
        <dbReference type="EMBL" id="KXZ39582.1"/>
    </source>
</evidence>
<dbReference type="InterPro" id="IPR002306">
    <property type="entry name" value="Trp-tRNA-ligase"/>
</dbReference>
<evidence type="ECO:0000256" key="3">
    <source>
        <dbReference type="ARBA" id="ARBA00022741"/>
    </source>
</evidence>
<reference evidence="11 12" key="2">
    <citation type="submission" date="2016-11" db="EMBL/GenBank/DDBJ databases">
        <authorList>
            <person name="Varghese N."/>
            <person name="Submissions S."/>
        </authorList>
    </citation>
    <scope>NUCLEOTIDE SEQUENCE [LARGE SCALE GENOMIC DNA]</scope>
    <source>
        <strain evidence="11 12">DSM 7308</strain>
    </source>
</reference>
<keyword evidence="2 8" id="KW-0436">Ligase</keyword>
<dbReference type="Pfam" id="PF00579">
    <property type="entry name" value="tRNA-synt_1b"/>
    <property type="match status" value="1"/>
</dbReference>
<dbReference type="OrthoDB" id="9801042at2"/>
<dbReference type="GO" id="GO:0005524">
    <property type="term" value="F:ATP binding"/>
    <property type="evidence" value="ECO:0007669"/>
    <property type="project" value="UniProtKB-UniRule"/>
</dbReference>
<feature type="binding site" evidence="8">
    <location>
        <position position="187"/>
    </location>
    <ligand>
        <name>ATP</name>
        <dbReference type="ChEBI" id="CHEBI:30616"/>
    </ligand>
</feature>
<dbReference type="Gene3D" id="3.40.50.620">
    <property type="entry name" value="HUPs"/>
    <property type="match status" value="1"/>
</dbReference>
<evidence type="ECO:0000256" key="1">
    <source>
        <dbReference type="ARBA" id="ARBA00005594"/>
    </source>
</evidence>
<dbReference type="EMBL" id="LSFY01000001">
    <property type="protein sequence ID" value="KXZ39582.1"/>
    <property type="molecule type" value="Genomic_DNA"/>
</dbReference>
<evidence type="ECO:0000256" key="6">
    <source>
        <dbReference type="ARBA" id="ARBA00023146"/>
    </source>
</evidence>
<name>A0A150FPM5_CLOPD</name>
<evidence type="ECO:0000256" key="7">
    <source>
        <dbReference type="ARBA" id="ARBA00049929"/>
    </source>
</evidence>
<accession>A0A150FPM5</accession>
<evidence type="ECO:0000256" key="8">
    <source>
        <dbReference type="HAMAP-Rule" id="MF_00140"/>
    </source>
</evidence>
<evidence type="ECO:0000256" key="9">
    <source>
        <dbReference type="RuleBase" id="RU363036"/>
    </source>
</evidence>
<comment type="function">
    <text evidence="8">Catalyzes the attachment of tryptophan to tRNA(Trp).</text>
</comment>
<keyword evidence="8" id="KW-0963">Cytoplasm</keyword>
<dbReference type="RefSeq" id="WP_066069015.1">
    <property type="nucleotide sequence ID" value="NZ_FRBG01000008.1"/>
</dbReference>
<evidence type="ECO:0000313" key="11">
    <source>
        <dbReference type="EMBL" id="SHK97112.1"/>
    </source>
</evidence>
<dbReference type="PANTHER" id="PTHR43766:SF1">
    <property type="entry name" value="TRYPTOPHAN--TRNA LIGASE, MITOCHONDRIAL"/>
    <property type="match status" value="1"/>
</dbReference>
<dbReference type="Gene3D" id="1.10.240.10">
    <property type="entry name" value="Tyrosyl-Transfer RNA Synthetase"/>
    <property type="match status" value="1"/>
</dbReference>
<feature type="binding site" evidence="8">
    <location>
        <begin position="148"/>
        <end position="150"/>
    </location>
    <ligand>
        <name>ATP</name>
        <dbReference type="ChEBI" id="CHEBI:30616"/>
    </ligand>
</feature>
<dbReference type="NCBIfam" id="TIGR00233">
    <property type="entry name" value="trpS"/>
    <property type="match status" value="1"/>
</dbReference>
<comment type="catalytic activity">
    <reaction evidence="7 8">
        <text>tRNA(Trp) + L-tryptophan + ATP = L-tryptophyl-tRNA(Trp) + AMP + diphosphate + H(+)</text>
        <dbReference type="Rhea" id="RHEA:24080"/>
        <dbReference type="Rhea" id="RHEA-COMP:9671"/>
        <dbReference type="Rhea" id="RHEA-COMP:9705"/>
        <dbReference type="ChEBI" id="CHEBI:15378"/>
        <dbReference type="ChEBI" id="CHEBI:30616"/>
        <dbReference type="ChEBI" id="CHEBI:33019"/>
        <dbReference type="ChEBI" id="CHEBI:57912"/>
        <dbReference type="ChEBI" id="CHEBI:78442"/>
        <dbReference type="ChEBI" id="CHEBI:78535"/>
        <dbReference type="ChEBI" id="CHEBI:456215"/>
        <dbReference type="EC" id="6.1.1.2"/>
    </reaction>
</comment>
<dbReference type="GO" id="GO:0006436">
    <property type="term" value="P:tryptophanyl-tRNA aminoacylation"/>
    <property type="evidence" value="ECO:0007669"/>
    <property type="project" value="UniProtKB-UniRule"/>
</dbReference>
<comment type="subcellular location">
    <subcellularLocation>
        <location evidence="8">Cytoplasm</location>
    </subcellularLocation>
</comment>
<dbReference type="STRING" id="1121328.JWYL7_0657"/>
<dbReference type="InterPro" id="IPR001412">
    <property type="entry name" value="aa-tRNA-synth_I_CS"/>
</dbReference>
<protein>
    <recommendedName>
        <fullName evidence="8">Tryptophan--tRNA ligase</fullName>
        <ecNumber evidence="8">6.1.1.2</ecNumber>
    </recommendedName>
    <alternativeName>
        <fullName evidence="8">Tryptophanyl-tRNA synthetase</fullName>
        <shortName evidence="8">TrpRS</shortName>
    </alternativeName>
</protein>
<dbReference type="FunFam" id="3.40.50.620:FF:000082">
    <property type="entry name" value="MSW1p Mitochondrial tryptophanyl-tRNA synthetase"/>
    <property type="match status" value="1"/>
</dbReference>
<feature type="short sequence motif" description="'KMSKS' region" evidence="8">
    <location>
        <begin position="196"/>
        <end position="200"/>
    </location>
</feature>
<feature type="binding site" evidence="8">
    <location>
        <begin position="196"/>
        <end position="200"/>
    </location>
    <ligand>
        <name>ATP</name>
        <dbReference type="ChEBI" id="CHEBI:30616"/>
    </ligand>
</feature>
<dbReference type="InterPro" id="IPR002305">
    <property type="entry name" value="aa-tRNA-synth_Ic"/>
</dbReference>
<feature type="binding site" evidence="8">
    <location>
        <begin position="20"/>
        <end position="21"/>
    </location>
    <ligand>
        <name>ATP</name>
        <dbReference type="ChEBI" id="CHEBI:30616"/>
    </ligand>
</feature>
<dbReference type="FunFam" id="1.10.240.10:FF:000002">
    <property type="entry name" value="Tryptophan--tRNA ligase"/>
    <property type="match status" value="1"/>
</dbReference>
<dbReference type="InterPro" id="IPR014729">
    <property type="entry name" value="Rossmann-like_a/b/a_fold"/>
</dbReference>
<organism evidence="10">
    <name type="scientific">Alkalithermobacter thermoalcaliphilus JW-YL-7 = DSM 7308</name>
    <dbReference type="NCBI Taxonomy" id="1121328"/>
    <lineage>
        <taxon>Bacteria</taxon>
        <taxon>Bacillati</taxon>
        <taxon>Bacillota</taxon>
        <taxon>Clostridia</taxon>
        <taxon>Peptostreptococcales</taxon>
        <taxon>Tepidibacteraceae</taxon>
        <taxon>Alkalithermobacter</taxon>
    </lineage>
</organism>
<comment type="similarity">
    <text evidence="1 8 9">Belongs to the class-I aminoacyl-tRNA synthetase family.</text>
</comment>
<feature type="binding site" evidence="8">
    <location>
        <begin position="12"/>
        <end position="14"/>
    </location>
    <ligand>
        <name>ATP</name>
        <dbReference type="ChEBI" id="CHEBI:30616"/>
    </ligand>
</feature>
<gene>
    <name evidence="8" type="primary">trpS</name>
    <name evidence="10" type="ORF">JWYL7_0657</name>
    <name evidence="11" type="ORF">SAMN05661008_01227</name>
</gene>
<dbReference type="EC" id="6.1.1.2" evidence="8"/>
<keyword evidence="3 8" id="KW-0547">Nucleotide-binding</keyword>
<dbReference type="PATRIC" id="fig|1121328.3.peg.661"/>
<dbReference type="CDD" id="cd00806">
    <property type="entry name" value="TrpRS_core"/>
    <property type="match status" value="1"/>
</dbReference>
<dbReference type="GO" id="GO:0004830">
    <property type="term" value="F:tryptophan-tRNA ligase activity"/>
    <property type="evidence" value="ECO:0007669"/>
    <property type="project" value="UniProtKB-UniRule"/>
</dbReference>
<comment type="subunit">
    <text evidence="8">Homodimer.</text>
</comment>
<dbReference type="PANTHER" id="PTHR43766">
    <property type="entry name" value="TRYPTOPHAN--TRNA LIGASE, MITOCHONDRIAL"/>
    <property type="match status" value="1"/>
</dbReference>
<keyword evidence="6 8" id="KW-0030">Aminoacyl-tRNA synthetase</keyword>
<evidence type="ECO:0000313" key="12">
    <source>
        <dbReference type="Proteomes" id="UP000323392"/>
    </source>
</evidence>
<dbReference type="PROSITE" id="PS00178">
    <property type="entry name" value="AA_TRNA_LIGASE_I"/>
    <property type="match status" value="1"/>
</dbReference>
<comment type="caution">
    <text evidence="10">The sequence shown here is derived from an EMBL/GenBank/DDBJ whole genome shotgun (WGS) entry which is preliminary data.</text>
</comment>
<dbReference type="Proteomes" id="UP000092605">
    <property type="component" value="Unassembled WGS sequence"/>
</dbReference>
<feature type="short sequence motif" description="'HIGH' region" evidence="8">
    <location>
        <begin position="13"/>
        <end position="21"/>
    </location>
</feature>
<sequence>MSEKKIIFSGAQPSGKLTLGNYIGALKNWIKLQEEYDCYYCIVDLHAITVPQDPKALRRNSLELLAQYIASGLDPEKNTIFIQSHVSAHTELAWILNSMCYMGELNRMTQFKEKSSKNEANLNAGLFTYPILMAADILLYQTDLVPVGEDQKQHLELARDLAQRFNNRYSETFKVPQAYIGKVGARIMSLQDPTKKMSKSDENVNAYISITEDSDSISRKIKRAVTDSLNRVKYCEEQPGIKNLISIYSNLSGKSIQEIESLYEGKGYSEFKSDLAEVVVESLRPVREKYEQLLKNKDYLESIYSQGAIKAEKAARKTLRKVYRKVGFVEKKYI</sequence>
<proteinExistence type="inferred from homology"/>
<evidence type="ECO:0000256" key="5">
    <source>
        <dbReference type="ARBA" id="ARBA00022917"/>
    </source>
</evidence>
<dbReference type="EMBL" id="FRBG01000008">
    <property type="protein sequence ID" value="SHK97112.1"/>
    <property type="molecule type" value="Genomic_DNA"/>
</dbReference>
<dbReference type="InterPro" id="IPR024109">
    <property type="entry name" value="Trp-tRNA-ligase_bac-type"/>
</dbReference>
<dbReference type="HAMAP" id="MF_00140_B">
    <property type="entry name" value="Trp_tRNA_synth_B"/>
    <property type="match status" value="1"/>
</dbReference>
<keyword evidence="12" id="KW-1185">Reference proteome</keyword>
<keyword evidence="5 8" id="KW-0648">Protein biosynthesis</keyword>
<reference evidence="10" key="1">
    <citation type="submission" date="2016-02" db="EMBL/GenBank/DDBJ databases">
        <title>Draft genome sequence for Clostridium paradoxum JW-YL-7.</title>
        <authorList>
            <person name="Utturkar S.M."/>
            <person name="Lancaster A."/>
            <person name="Poole F.L."/>
            <person name="Adams M.W."/>
            <person name="Brown S.D."/>
        </authorList>
    </citation>
    <scope>NUCLEOTIDE SEQUENCE [LARGE SCALE GENOMIC DNA]</scope>
    <source>
        <strain evidence="10">JW-YL-7</strain>
    </source>
</reference>
<keyword evidence="4 8" id="KW-0067">ATP-binding</keyword>
<dbReference type="GO" id="GO:0005829">
    <property type="term" value="C:cytosol"/>
    <property type="evidence" value="ECO:0007669"/>
    <property type="project" value="TreeGrafter"/>
</dbReference>
<evidence type="ECO:0000256" key="2">
    <source>
        <dbReference type="ARBA" id="ARBA00022598"/>
    </source>
</evidence>
<dbReference type="InterPro" id="IPR050203">
    <property type="entry name" value="Trp-tRNA_synthetase"/>
</dbReference>